<dbReference type="InterPro" id="IPR002942">
    <property type="entry name" value="S4_RNA-bd"/>
</dbReference>
<dbReference type="SUPFAM" id="SSF55174">
    <property type="entry name" value="Alpha-L RNA-binding motif"/>
    <property type="match status" value="1"/>
</dbReference>
<keyword evidence="5" id="KW-0489">Methyltransferase</keyword>
<evidence type="ECO:0000256" key="2">
    <source>
        <dbReference type="ARBA" id="ARBA00029460"/>
    </source>
</evidence>
<evidence type="ECO:0000256" key="3">
    <source>
        <dbReference type="PROSITE-ProRule" id="PRU00182"/>
    </source>
</evidence>
<keyword evidence="5" id="KW-0808">Transferase</keyword>
<name>A0AA96GFY6_9BACT</name>
<dbReference type="Proteomes" id="UP001302719">
    <property type="component" value="Chromosome"/>
</dbReference>
<dbReference type="InterPro" id="IPR036986">
    <property type="entry name" value="S4_RNA-bd_sf"/>
</dbReference>
<evidence type="ECO:0000313" key="6">
    <source>
        <dbReference type="Proteomes" id="UP001302719"/>
    </source>
</evidence>
<dbReference type="NCBIfam" id="TIGR00478">
    <property type="entry name" value="tly"/>
    <property type="match status" value="1"/>
</dbReference>
<evidence type="ECO:0000313" key="5">
    <source>
        <dbReference type="EMBL" id="WNM59390.1"/>
    </source>
</evidence>
<evidence type="ECO:0000259" key="4">
    <source>
        <dbReference type="SMART" id="SM00363"/>
    </source>
</evidence>
<keyword evidence="6" id="KW-1185">Reference proteome</keyword>
<dbReference type="PIRSF" id="PIRSF005578">
    <property type="entry name" value="TlyA"/>
    <property type="match status" value="1"/>
</dbReference>
<dbReference type="InterPro" id="IPR004538">
    <property type="entry name" value="Hemolysin_A/TlyA"/>
</dbReference>
<dbReference type="GO" id="GO:0003723">
    <property type="term" value="F:RNA binding"/>
    <property type="evidence" value="ECO:0007669"/>
    <property type="project" value="UniProtKB-KW"/>
</dbReference>
<dbReference type="AlphaFoldDB" id="A0AA96GFY6"/>
<proteinExistence type="inferred from homology"/>
<dbReference type="PROSITE" id="PS50889">
    <property type="entry name" value="S4"/>
    <property type="match status" value="1"/>
</dbReference>
<dbReference type="InterPro" id="IPR047048">
    <property type="entry name" value="TlyA"/>
</dbReference>
<dbReference type="KEGG" id="nall:PP769_06400"/>
<dbReference type="PANTHER" id="PTHR32319">
    <property type="entry name" value="BACTERIAL HEMOLYSIN-LIKE PROTEIN"/>
    <property type="match status" value="1"/>
</dbReference>
<gene>
    <name evidence="5" type="ORF">PP769_06400</name>
</gene>
<dbReference type="GO" id="GO:0008168">
    <property type="term" value="F:methyltransferase activity"/>
    <property type="evidence" value="ECO:0007669"/>
    <property type="project" value="UniProtKB-KW"/>
</dbReference>
<dbReference type="SUPFAM" id="SSF53335">
    <property type="entry name" value="S-adenosyl-L-methionine-dependent methyltransferases"/>
    <property type="match status" value="1"/>
</dbReference>
<dbReference type="PANTHER" id="PTHR32319:SF0">
    <property type="entry name" value="BACTERIAL HEMOLYSIN-LIKE PROTEIN"/>
    <property type="match status" value="1"/>
</dbReference>
<dbReference type="GO" id="GO:0032259">
    <property type="term" value="P:methylation"/>
    <property type="evidence" value="ECO:0007669"/>
    <property type="project" value="UniProtKB-KW"/>
</dbReference>
<feature type="domain" description="RNA-binding S4" evidence="4">
    <location>
        <begin position="16"/>
        <end position="81"/>
    </location>
</feature>
<protein>
    <submittedName>
        <fullName evidence="5">TlyA family RNA methyltransferase</fullName>
    </submittedName>
</protein>
<dbReference type="EMBL" id="CP116967">
    <property type="protein sequence ID" value="WNM59390.1"/>
    <property type="molecule type" value="Genomic_DNA"/>
</dbReference>
<dbReference type="Pfam" id="PF01479">
    <property type="entry name" value="S4"/>
    <property type="match status" value="1"/>
</dbReference>
<keyword evidence="1 3" id="KW-0694">RNA-binding</keyword>
<dbReference type="RefSeq" id="WP_312646128.1">
    <property type="nucleotide sequence ID" value="NZ_CP116967.1"/>
</dbReference>
<sequence length="260" mass="28625">MKAAQPSAPSRRPSKERLDSLVLNQELVTSREQACRLILAGRVKVDGVLIDKPGKLVARTVSLEVTKPECAYASRAGEKLAPALEAFFISCSGCVVMDVGASTGGFTDCVLQRGANRVYAIDVGYGQLDWKLRTDPRVVVMDRCNIRHMCPQDIPEPVDLAVIDVSFISLRLVLPVILPVLRDQAYLVALVKPQFEVGKGQVGKGGIVRDERLREQVRDGFVDYVRSLRLDVIGVMDSTLLGKKGNKEMLVGMKKRTDEF</sequence>
<dbReference type="InterPro" id="IPR002877">
    <property type="entry name" value="RNA_MeTrfase_FtsJ_dom"/>
</dbReference>
<comment type="similarity">
    <text evidence="2">Belongs to the TlyA family.</text>
</comment>
<dbReference type="Gene3D" id="3.10.290.10">
    <property type="entry name" value="RNA-binding S4 domain"/>
    <property type="match status" value="1"/>
</dbReference>
<dbReference type="CDD" id="cd00165">
    <property type="entry name" value="S4"/>
    <property type="match status" value="1"/>
</dbReference>
<dbReference type="Gene3D" id="3.40.50.150">
    <property type="entry name" value="Vaccinia Virus protein VP39"/>
    <property type="match status" value="1"/>
</dbReference>
<reference evidence="5 6" key="1">
    <citation type="submission" date="2023-01" db="EMBL/GenBank/DDBJ databases">
        <title>Cultivation and genomic characterization of new, ubiquitous marine nitrite-oxidizing bacteria from the Nitrospirales.</title>
        <authorList>
            <person name="Mueller A.J."/>
            <person name="Daebeler A."/>
            <person name="Herbold C.W."/>
            <person name="Kirkegaard R.H."/>
            <person name="Daims H."/>
        </authorList>
    </citation>
    <scope>NUCLEOTIDE SEQUENCE [LARGE SCALE GENOMIC DNA]</scope>
    <source>
        <strain evidence="5 6">VA</strain>
    </source>
</reference>
<dbReference type="InterPro" id="IPR029063">
    <property type="entry name" value="SAM-dependent_MTases_sf"/>
</dbReference>
<accession>A0AA96GFY6</accession>
<evidence type="ECO:0000256" key="1">
    <source>
        <dbReference type="ARBA" id="ARBA00022884"/>
    </source>
</evidence>
<organism evidence="5 6">
    <name type="scientific">Candidatus Nitrospira allomarina</name>
    <dbReference type="NCBI Taxonomy" id="3020900"/>
    <lineage>
        <taxon>Bacteria</taxon>
        <taxon>Pseudomonadati</taxon>
        <taxon>Nitrospirota</taxon>
        <taxon>Nitrospiria</taxon>
        <taxon>Nitrospirales</taxon>
        <taxon>Nitrospiraceae</taxon>
        <taxon>Nitrospira</taxon>
    </lineage>
</organism>
<dbReference type="SMART" id="SM00363">
    <property type="entry name" value="S4"/>
    <property type="match status" value="1"/>
</dbReference>
<dbReference type="Pfam" id="PF01728">
    <property type="entry name" value="FtsJ"/>
    <property type="match status" value="1"/>
</dbReference>